<evidence type="ECO:0008006" key="2">
    <source>
        <dbReference type="Google" id="ProtNLM"/>
    </source>
</evidence>
<dbReference type="AlphaFoldDB" id="A0A1Y5P490"/>
<dbReference type="InterPro" id="IPR000415">
    <property type="entry name" value="Nitroreductase-like"/>
</dbReference>
<protein>
    <recommendedName>
        <fullName evidence="2">NAD(P)H nitroreductase</fullName>
    </recommendedName>
</protein>
<dbReference type="PANTHER" id="PTHR23026">
    <property type="entry name" value="NADPH NITROREDUCTASE"/>
    <property type="match status" value="1"/>
</dbReference>
<dbReference type="Gene3D" id="3.40.109.10">
    <property type="entry name" value="NADH Oxidase"/>
    <property type="match status" value="1"/>
</dbReference>
<accession>A0A1Y5P490</accession>
<evidence type="ECO:0000313" key="1">
    <source>
        <dbReference type="EMBL" id="SBS73516.1"/>
    </source>
</evidence>
<reference evidence="1" key="1">
    <citation type="submission" date="2016-03" db="EMBL/GenBank/DDBJ databases">
        <authorList>
            <person name="Ploux O."/>
        </authorList>
    </citation>
    <scope>NUCLEOTIDE SEQUENCE</scope>
    <source>
        <strain evidence="1">UC10</strain>
    </source>
</reference>
<dbReference type="InterPro" id="IPR050627">
    <property type="entry name" value="Nitroreductase/BluB"/>
</dbReference>
<organism evidence="1">
    <name type="scientific">uncultured Mycobacterium sp</name>
    <dbReference type="NCBI Taxonomy" id="171292"/>
    <lineage>
        <taxon>Bacteria</taxon>
        <taxon>Bacillati</taxon>
        <taxon>Actinomycetota</taxon>
        <taxon>Actinomycetes</taxon>
        <taxon>Mycobacteriales</taxon>
        <taxon>Mycobacteriaceae</taxon>
        <taxon>Mycobacterium</taxon>
        <taxon>environmental samples</taxon>
    </lineage>
</organism>
<dbReference type="NCBIfam" id="NF047509">
    <property type="entry name" value="Rv3131_FMN_oxido"/>
    <property type="match status" value="1"/>
</dbReference>
<gene>
    <name evidence="1" type="ORF">MHPYR_170052</name>
</gene>
<sequence length="347" mass="37157">MPGDSGDMSAPFPNPDTVRAVLSLATQAPSVHNSQPWHWRVGPHSMHLYADPSRHLPKTDPDRRDLLVSCGATLHHCTVALAALGWQAKIRRFPNPADRDHLASIEVHPQAAGELDITLAAAIARRRTDRRNYSSWPVPGGDIALMGARAARAGVMLRQLDLLPHLTAIIAQSVWRHATDTDYLSELNAWSGRYGSVAGVPARNTPATDPHATFPARVFAGPALDQPAQTPAAEDNAVLLALGTETDDELARLRAGEATSLVLLSATAMGLATCPVTEPLEIPETREAVRADVFGSSGYPQMMLRVGWAAVNADPLPPTPRRPLPEVADWLNDGAVVVGPDAITHRG</sequence>
<dbReference type="GO" id="GO:0016491">
    <property type="term" value="F:oxidoreductase activity"/>
    <property type="evidence" value="ECO:0007669"/>
    <property type="project" value="InterPro"/>
</dbReference>
<proteinExistence type="predicted"/>
<dbReference type="SUPFAM" id="SSF55469">
    <property type="entry name" value="FMN-dependent nitroreductase-like"/>
    <property type="match status" value="1"/>
</dbReference>
<dbReference type="PANTHER" id="PTHR23026:SF123">
    <property type="entry name" value="NAD(P)H NITROREDUCTASE RV3131-RELATED"/>
    <property type="match status" value="1"/>
</dbReference>
<dbReference type="EMBL" id="FLQS01000009">
    <property type="protein sequence ID" value="SBS73516.1"/>
    <property type="molecule type" value="Genomic_DNA"/>
</dbReference>
<name>A0A1Y5P490_9MYCO</name>